<dbReference type="InterPro" id="IPR011010">
    <property type="entry name" value="DNA_brk_join_enz"/>
</dbReference>
<gene>
    <name evidence="2" type="ORF">AWC12_20520</name>
</gene>
<dbReference type="AlphaFoldDB" id="A0A1X1WFV1"/>
<dbReference type="GO" id="GO:0006310">
    <property type="term" value="P:DNA recombination"/>
    <property type="evidence" value="ECO:0007669"/>
    <property type="project" value="UniProtKB-KW"/>
</dbReference>
<comment type="caution">
    <text evidence="2">The sequence shown here is derived from an EMBL/GenBank/DDBJ whole genome shotgun (WGS) entry which is preliminary data.</text>
</comment>
<evidence type="ECO:0000313" key="3">
    <source>
        <dbReference type="Proteomes" id="UP000193622"/>
    </source>
</evidence>
<dbReference type="SUPFAM" id="SSF56349">
    <property type="entry name" value="DNA breaking-rejoining enzymes"/>
    <property type="match status" value="1"/>
</dbReference>
<accession>A0A1X1WFV1</accession>
<evidence type="ECO:0008006" key="4">
    <source>
        <dbReference type="Google" id="ProtNLM"/>
    </source>
</evidence>
<reference evidence="2 3" key="1">
    <citation type="submission" date="2016-01" db="EMBL/GenBank/DDBJ databases">
        <title>The new phylogeny of the genus Mycobacterium.</title>
        <authorList>
            <person name="Tarcisio F."/>
            <person name="Conor M."/>
            <person name="Antonella G."/>
            <person name="Elisabetta G."/>
            <person name="Giulia F.S."/>
            <person name="Sara T."/>
            <person name="Anna F."/>
            <person name="Clotilde B."/>
            <person name="Roberto B."/>
            <person name="Veronica D.S."/>
            <person name="Fabio R."/>
            <person name="Monica P."/>
            <person name="Olivier J."/>
            <person name="Enrico T."/>
            <person name="Nicola S."/>
        </authorList>
    </citation>
    <scope>NUCLEOTIDE SEQUENCE [LARGE SCALE GENOMIC DNA]</scope>
    <source>
        <strain evidence="2 3">DSM 45541</strain>
    </source>
</reference>
<dbReference type="Gene3D" id="1.10.443.10">
    <property type="entry name" value="Intergrase catalytic core"/>
    <property type="match status" value="1"/>
</dbReference>
<protein>
    <recommendedName>
        <fullName evidence="4">Integrase</fullName>
    </recommendedName>
</protein>
<evidence type="ECO:0000313" key="2">
    <source>
        <dbReference type="EMBL" id="ORV85495.1"/>
    </source>
</evidence>
<dbReference type="InterPro" id="IPR013762">
    <property type="entry name" value="Integrase-like_cat_sf"/>
</dbReference>
<dbReference type="GO" id="GO:0003677">
    <property type="term" value="F:DNA binding"/>
    <property type="evidence" value="ECO:0007669"/>
    <property type="project" value="InterPro"/>
</dbReference>
<keyword evidence="1" id="KW-0233">DNA recombination</keyword>
<proteinExistence type="predicted"/>
<name>A0A1X1WFV1_MYCIR</name>
<dbReference type="GO" id="GO:0015074">
    <property type="term" value="P:DNA integration"/>
    <property type="evidence" value="ECO:0007669"/>
    <property type="project" value="InterPro"/>
</dbReference>
<evidence type="ECO:0000256" key="1">
    <source>
        <dbReference type="ARBA" id="ARBA00023172"/>
    </source>
</evidence>
<sequence>MSMFEDDSWSLRPMSPNSGRAQNLHWISEHARKRYEFPPQLVKPFKRIIWLAINRPAPASYLAGTSGATWAAASTIETRFKALRRFAKFLGQHDITELCEIDYDLLDTYVTDLRGEELSSDPAGDNLLGVIAGIAHLAPDLPETDRMVEPSWVGGSVEKGDRTRGADNSKAIIHPDTFAPLLWWCQRIVQCAPDIIAAVEWLKAVQTRQQPPEASRTGLDAVGKLVELRKGVLPQGKDGYVAAQYLVALHGGDIHEADFGHWRQIRGGTYALAESSLPQPIPVPVNCTIEGKPWVPAIDFRDVRLGKLLRVLQAAAAVLICTCTGMRGEECRRLQRGALRIVPRPDGAYSYRIDGRIFKAVRDENDQQRVEGKPWVWATIKPGADAIASLERLAEVTNSRRLLAHPRMRALGVGPPRAGNEESNAPPMSAQEMTRWISELVDFANNLAGVLGLDDAHHIAADPAGRVTLDRFRRSVAWHIVNQPEGLVAAGVQFGHMKSTTTDGYGSTMTSGIAATMDKERTHALYNTLQDHANAAKTGLKVSGPAAKRLGNALNRFTVNQFPGTYADLSKKEERRLRSDPDMAVRDNPGHACLCLADPMKPETMACTRENDGEPNRNDCKTYCGSRVYTDATIAQDKKEAAQLRDRLQNVNPILAARIARRITHLEEHIAKHENTALPLLTIVSAEEAKAACVVEKDQPLSSKPPNVPTDGDVA</sequence>
<dbReference type="EMBL" id="LQPC01000041">
    <property type="protein sequence ID" value="ORV85495.1"/>
    <property type="molecule type" value="Genomic_DNA"/>
</dbReference>
<organism evidence="2 3">
    <name type="scientific">Mycolicibacterium iranicum</name>
    <name type="common">Mycobacterium iranicum</name>
    <dbReference type="NCBI Taxonomy" id="912594"/>
    <lineage>
        <taxon>Bacteria</taxon>
        <taxon>Bacillati</taxon>
        <taxon>Actinomycetota</taxon>
        <taxon>Actinomycetes</taxon>
        <taxon>Mycobacteriales</taxon>
        <taxon>Mycobacteriaceae</taxon>
        <taxon>Mycolicibacterium</taxon>
    </lineage>
</organism>
<dbReference type="Proteomes" id="UP000193622">
    <property type="component" value="Unassembled WGS sequence"/>
</dbReference>